<comment type="caution">
    <text evidence="2">The sequence shown here is derived from an EMBL/GenBank/DDBJ whole genome shotgun (WGS) entry which is preliminary data.</text>
</comment>
<keyword evidence="3" id="KW-1185">Reference proteome</keyword>
<dbReference type="AlphaFoldDB" id="A0A5B7DNK4"/>
<sequence length="141" mass="15397">MRKAVRNQETRATCRLKTQWERSGACQTMGLEALIPCGVWWVVGGYTCCPQYRRRNKTPSGLFPPSVSKSCLCHRSQPCSALSFPQSGEMLASSSPHASTSHNCTRISGKPDTLIKREFLSVEPSGNSSLASTSGGRRPFS</sequence>
<reference evidence="2 3" key="1">
    <citation type="submission" date="2019-05" db="EMBL/GenBank/DDBJ databases">
        <title>Another draft genome of Portunus trituberculatus and its Hox gene families provides insights of decapod evolution.</title>
        <authorList>
            <person name="Jeong J.-H."/>
            <person name="Song I."/>
            <person name="Kim S."/>
            <person name="Choi T."/>
            <person name="Kim D."/>
            <person name="Ryu S."/>
            <person name="Kim W."/>
        </authorList>
    </citation>
    <scope>NUCLEOTIDE SEQUENCE [LARGE SCALE GENOMIC DNA]</scope>
    <source>
        <tissue evidence="2">Muscle</tissue>
    </source>
</reference>
<dbReference type="Proteomes" id="UP000324222">
    <property type="component" value="Unassembled WGS sequence"/>
</dbReference>
<organism evidence="2 3">
    <name type="scientific">Portunus trituberculatus</name>
    <name type="common">Swimming crab</name>
    <name type="synonym">Neptunus trituberculatus</name>
    <dbReference type="NCBI Taxonomy" id="210409"/>
    <lineage>
        <taxon>Eukaryota</taxon>
        <taxon>Metazoa</taxon>
        <taxon>Ecdysozoa</taxon>
        <taxon>Arthropoda</taxon>
        <taxon>Crustacea</taxon>
        <taxon>Multicrustacea</taxon>
        <taxon>Malacostraca</taxon>
        <taxon>Eumalacostraca</taxon>
        <taxon>Eucarida</taxon>
        <taxon>Decapoda</taxon>
        <taxon>Pleocyemata</taxon>
        <taxon>Brachyura</taxon>
        <taxon>Eubrachyura</taxon>
        <taxon>Portunoidea</taxon>
        <taxon>Portunidae</taxon>
        <taxon>Portuninae</taxon>
        <taxon>Portunus</taxon>
    </lineage>
</organism>
<dbReference type="EMBL" id="VSRR010001109">
    <property type="protein sequence ID" value="MPC22639.1"/>
    <property type="molecule type" value="Genomic_DNA"/>
</dbReference>
<feature type="compositionally biased region" description="Polar residues" evidence="1">
    <location>
        <begin position="90"/>
        <end position="106"/>
    </location>
</feature>
<evidence type="ECO:0000313" key="2">
    <source>
        <dbReference type="EMBL" id="MPC22639.1"/>
    </source>
</evidence>
<protein>
    <submittedName>
        <fullName evidence="2">Uncharacterized protein</fullName>
    </submittedName>
</protein>
<evidence type="ECO:0000313" key="3">
    <source>
        <dbReference type="Proteomes" id="UP000324222"/>
    </source>
</evidence>
<evidence type="ECO:0000256" key="1">
    <source>
        <dbReference type="SAM" id="MobiDB-lite"/>
    </source>
</evidence>
<gene>
    <name evidence="2" type="ORF">E2C01_015659</name>
</gene>
<feature type="region of interest" description="Disordered" evidence="1">
    <location>
        <begin position="90"/>
        <end position="109"/>
    </location>
</feature>
<name>A0A5B7DNK4_PORTR</name>
<accession>A0A5B7DNK4</accession>
<proteinExistence type="predicted"/>